<name>A0A1Y2SVN6_9BIFI</name>
<evidence type="ECO:0000256" key="4">
    <source>
        <dbReference type="ARBA" id="ARBA00023125"/>
    </source>
</evidence>
<dbReference type="STRING" id="1160091.B9T39_02535"/>
<keyword evidence="5 8" id="KW-0804">Transcription</keyword>
<dbReference type="PIRSF" id="PIRSF006092">
    <property type="entry name" value="GreA_GreB"/>
    <property type="match status" value="1"/>
</dbReference>
<organism evidence="11 12">
    <name type="scientific">Alloscardovia macacae</name>
    <dbReference type="NCBI Taxonomy" id="1160091"/>
    <lineage>
        <taxon>Bacteria</taxon>
        <taxon>Bacillati</taxon>
        <taxon>Actinomycetota</taxon>
        <taxon>Actinomycetes</taxon>
        <taxon>Bifidobacteriales</taxon>
        <taxon>Bifidobacteriaceae</taxon>
        <taxon>Alloscardovia</taxon>
    </lineage>
</organism>
<evidence type="ECO:0000256" key="1">
    <source>
        <dbReference type="ARBA" id="ARBA00008213"/>
    </source>
</evidence>
<evidence type="ECO:0000256" key="3">
    <source>
        <dbReference type="ARBA" id="ARBA00023015"/>
    </source>
</evidence>
<proteinExistence type="inferred from homology"/>
<evidence type="ECO:0000313" key="11">
    <source>
        <dbReference type="EMBL" id="OTA29728.1"/>
    </source>
</evidence>
<evidence type="ECO:0000256" key="8">
    <source>
        <dbReference type="HAMAP-Rule" id="MF_00105"/>
    </source>
</evidence>
<dbReference type="Gene3D" id="1.10.287.180">
    <property type="entry name" value="Transcription elongation factor, GreA/GreB, N-terminal domain"/>
    <property type="match status" value="1"/>
</dbReference>
<dbReference type="GO" id="GO:0006354">
    <property type="term" value="P:DNA-templated transcription elongation"/>
    <property type="evidence" value="ECO:0007669"/>
    <property type="project" value="TreeGrafter"/>
</dbReference>
<dbReference type="PROSITE" id="PS00829">
    <property type="entry name" value="GREAB_1"/>
    <property type="match status" value="1"/>
</dbReference>
<dbReference type="FunFam" id="1.10.287.180:FF:000001">
    <property type="entry name" value="Transcription elongation factor GreA"/>
    <property type="match status" value="1"/>
</dbReference>
<feature type="domain" description="Transcription elongation factor GreA/GreB C-terminal" evidence="9">
    <location>
        <begin position="85"/>
        <end position="158"/>
    </location>
</feature>
<dbReference type="InterPro" id="IPR036805">
    <property type="entry name" value="Tscrpt_elong_fac_GreA/B_N_sf"/>
</dbReference>
<dbReference type="GO" id="GO:0003746">
    <property type="term" value="F:translation elongation factor activity"/>
    <property type="evidence" value="ECO:0007669"/>
    <property type="project" value="UniProtKB-KW"/>
</dbReference>
<protein>
    <recommendedName>
        <fullName evidence="2 8">Transcription elongation factor GreA</fullName>
    </recommendedName>
    <alternativeName>
        <fullName evidence="7 8">Transcript cleavage factor GreA</fullName>
    </alternativeName>
</protein>
<evidence type="ECO:0000313" key="12">
    <source>
        <dbReference type="Proteomes" id="UP000243540"/>
    </source>
</evidence>
<evidence type="ECO:0000256" key="7">
    <source>
        <dbReference type="ARBA" id="ARBA00030776"/>
    </source>
</evidence>
<reference evidence="11 12" key="1">
    <citation type="submission" date="2017-04" db="EMBL/GenBank/DDBJ databases">
        <title>Draft genome sequences of Alloscardovia macacae UMA81211 and UMA81212 isolated from the feces of a rhesus macaque (Macaca mulatta).</title>
        <authorList>
            <person name="Albert K."/>
            <person name="Sela D.A."/>
        </authorList>
    </citation>
    <scope>NUCLEOTIDE SEQUENCE [LARGE SCALE GENOMIC DNA]</scope>
    <source>
        <strain evidence="11 12">UMA81212</strain>
    </source>
</reference>
<dbReference type="Gene3D" id="3.10.50.30">
    <property type="entry name" value="Transcription elongation factor, GreA/GreB, C-terminal domain"/>
    <property type="match status" value="1"/>
</dbReference>
<gene>
    <name evidence="8" type="primary">greA</name>
    <name evidence="11" type="ORF">B9T39_02535</name>
</gene>
<evidence type="ECO:0000259" key="9">
    <source>
        <dbReference type="Pfam" id="PF01272"/>
    </source>
</evidence>
<dbReference type="SUPFAM" id="SSF54534">
    <property type="entry name" value="FKBP-like"/>
    <property type="match status" value="1"/>
</dbReference>
<dbReference type="GO" id="GO:0003677">
    <property type="term" value="F:DNA binding"/>
    <property type="evidence" value="ECO:0007669"/>
    <property type="project" value="UniProtKB-UniRule"/>
</dbReference>
<dbReference type="HAMAP" id="MF_00105">
    <property type="entry name" value="GreA_GreB"/>
    <property type="match status" value="1"/>
</dbReference>
<evidence type="ECO:0000256" key="2">
    <source>
        <dbReference type="ARBA" id="ARBA00013729"/>
    </source>
</evidence>
<keyword evidence="11" id="KW-0648">Protein biosynthesis</keyword>
<comment type="function">
    <text evidence="6 8">Necessary for efficient RNA polymerase transcription elongation past template-encoded arresting sites. The arresting sites in DNA have the property of trapping a certain fraction of elongating RNA polymerases that pass through, resulting in locked ternary complexes. Cleavage of the nascent transcript by cleavage factors such as GreA or GreB allows the resumption of elongation from the new 3'terminus. GreA releases sequences of 2 to 3 nucleotides.</text>
</comment>
<evidence type="ECO:0000256" key="6">
    <source>
        <dbReference type="ARBA" id="ARBA00024916"/>
    </source>
</evidence>
<dbReference type="RefSeq" id="WP_086106256.1">
    <property type="nucleotide sequence ID" value="NZ_NEKB01000004.1"/>
</dbReference>
<dbReference type="AlphaFoldDB" id="A0A1Y2SVN6"/>
<dbReference type="InterPro" id="IPR001437">
    <property type="entry name" value="Tscrpt_elong_fac_GreA/B_C"/>
</dbReference>
<dbReference type="InterPro" id="IPR022691">
    <property type="entry name" value="Tscrpt_elong_fac_GreA/B_N"/>
</dbReference>
<feature type="domain" description="Transcription elongation factor GreA/GreB N-terminal" evidence="10">
    <location>
        <begin position="11"/>
        <end position="79"/>
    </location>
</feature>
<keyword evidence="4 8" id="KW-0238">DNA-binding</keyword>
<dbReference type="OrthoDB" id="9797227at2"/>
<dbReference type="Proteomes" id="UP000243540">
    <property type="component" value="Unassembled WGS sequence"/>
</dbReference>
<dbReference type="InterPro" id="IPR028624">
    <property type="entry name" value="Tscrpt_elong_fac_GreA/B"/>
</dbReference>
<keyword evidence="11" id="KW-0251">Elongation factor</keyword>
<accession>A0A1Y2SVN6</accession>
<dbReference type="InterPro" id="IPR023459">
    <property type="entry name" value="Tscrpt_elong_fac_GreA/B_fam"/>
</dbReference>
<dbReference type="GO" id="GO:0032784">
    <property type="term" value="P:regulation of DNA-templated transcription elongation"/>
    <property type="evidence" value="ECO:0007669"/>
    <property type="project" value="UniProtKB-UniRule"/>
</dbReference>
<dbReference type="PANTHER" id="PTHR30437">
    <property type="entry name" value="TRANSCRIPTION ELONGATION FACTOR GREA"/>
    <property type="match status" value="1"/>
</dbReference>
<dbReference type="GO" id="GO:0070063">
    <property type="term" value="F:RNA polymerase binding"/>
    <property type="evidence" value="ECO:0007669"/>
    <property type="project" value="InterPro"/>
</dbReference>
<dbReference type="Pfam" id="PF03449">
    <property type="entry name" value="GreA_GreB_N"/>
    <property type="match status" value="1"/>
</dbReference>
<sequence>MAEQVEKVVELTQEAYDKLKQELAWREGELRQDITEKIAAARAEGDLSENGGYQAAREAQGKNEGRINELIVKLRNAHIIEPVAEGEIGNGTVVTISLAGNEMTYVIGSREMAVASQYDVISPESPIGSAIFGHHEGDTVEYTAPNGRQLSVKIISAKPM</sequence>
<comment type="similarity">
    <text evidence="1 8">Belongs to the GreA/GreB family.</text>
</comment>
<evidence type="ECO:0000259" key="10">
    <source>
        <dbReference type="Pfam" id="PF03449"/>
    </source>
</evidence>
<keyword evidence="3 8" id="KW-0805">Transcription regulation</keyword>
<comment type="caution">
    <text evidence="11">The sequence shown here is derived from an EMBL/GenBank/DDBJ whole genome shotgun (WGS) entry which is preliminary data.</text>
</comment>
<evidence type="ECO:0000256" key="5">
    <source>
        <dbReference type="ARBA" id="ARBA00023163"/>
    </source>
</evidence>
<dbReference type="InterPro" id="IPR036953">
    <property type="entry name" value="GreA/GreB_C_sf"/>
</dbReference>
<dbReference type="Pfam" id="PF01272">
    <property type="entry name" value="GreA_GreB"/>
    <property type="match status" value="1"/>
</dbReference>
<dbReference type="SUPFAM" id="SSF46557">
    <property type="entry name" value="GreA transcript cleavage protein, N-terminal domain"/>
    <property type="match status" value="1"/>
</dbReference>
<dbReference type="InterPro" id="IPR018151">
    <property type="entry name" value="TF_GreA/GreB_CS"/>
</dbReference>
<dbReference type="PANTHER" id="PTHR30437:SF4">
    <property type="entry name" value="TRANSCRIPTION ELONGATION FACTOR GREA"/>
    <property type="match status" value="1"/>
</dbReference>
<dbReference type="EMBL" id="NEKC01000004">
    <property type="protein sequence ID" value="OTA29728.1"/>
    <property type="molecule type" value="Genomic_DNA"/>
</dbReference>